<name>A0AAW2X448_9LAMI</name>
<dbReference type="InterPro" id="IPR057670">
    <property type="entry name" value="SH3_retrovirus"/>
</dbReference>
<comment type="caution">
    <text evidence="2">The sequence shown here is derived from an EMBL/GenBank/DDBJ whole genome shotgun (WGS) entry which is preliminary data.</text>
</comment>
<accession>A0AAW2X448</accession>
<reference evidence="2" key="2">
    <citation type="journal article" date="2024" name="Plant">
        <title>Genomic evolution and insights into agronomic trait innovations of Sesamum species.</title>
        <authorList>
            <person name="Miao H."/>
            <person name="Wang L."/>
            <person name="Qu L."/>
            <person name="Liu H."/>
            <person name="Sun Y."/>
            <person name="Le M."/>
            <person name="Wang Q."/>
            <person name="Wei S."/>
            <person name="Zheng Y."/>
            <person name="Lin W."/>
            <person name="Duan Y."/>
            <person name="Cao H."/>
            <person name="Xiong S."/>
            <person name="Wang X."/>
            <person name="Wei L."/>
            <person name="Li C."/>
            <person name="Ma Q."/>
            <person name="Ju M."/>
            <person name="Zhao R."/>
            <person name="Li G."/>
            <person name="Mu C."/>
            <person name="Tian Q."/>
            <person name="Mei H."/>
            <person name="Zhang T."/>
            <person name="Gao T."/>
            <person name="Zhang H."/>
        </authorList>
    </citation>
    <scope>NUCLEOTIDE SEQUENCE</scope>
    <source>
        <strain evidence="2">KEN1</strain>
    </source>
</reference>
<feature type="domain" description="Retroviral polymerase SH3-like" evidence="1">
    <location>
        <begin position="320"/>
        <end position="370"/>
    </location>
</feature>
<organism evidence="2">
    <name type="scientific">Sesamum latifolium</name>
    <dbReference type="NCBI Taxonomy" id="2727402"/>
    <lineage>
        <taxon>Eukaryota</taxon>
        <taxon>Viridiplantae</taxon>
        <taxon>Streptophyta</taxon>
        <taxon>Embryophyta</taxon>
        <taxon>Tracheophyta</taxon>
        <taxon>Spermatophyta</taxon>
        <taxon>Magnoliopsida</taxon>
        <taxon>eudicotyledons</taxon>
        <taxon>Gunneridae</taxon>
        <taxon>Pentapetalae</taxon>
        <taxon>asterids</taxon>
        <taxon>lamiids</taxon>
        <taxon>Lamiales</taxon>
        <taxon>Pedaliaceae</taxon>
        <taxon>Sesamum</taxon>
    </lineage>
</organism>
<dbReference type="PANTHER" id="PTHR34222">
    <property type="entry name" value="GAG_PRE-INTEGRS DOMAIN-CONTAINING PROTEIN"/>
    <property type="match status" value="1"/>
</dbReference>
<evidence type="ECO:0000259" key="1">
    <source>
        <dbReference type="Pfam" id="PF25597"/>
    </source>
</evidence>
<dbReference type="PANTHER" id="PTHR34222:SF100">
    <property type="entry name" value="CCHC-TYPE DOMAIN-CONTAINING PROTEIN"/>
    <property type="match status" value="1"/>
</dbReference>
<evidence type="ECO:0000313" key="2">
    <source>
        <dbReference type="EMBL" id="KAL0448947.1"/>
    </source>
</evidence>
<dbReference type="Pfam" id="PF25597">
    <property type="entry name" value="SH3_retrovirus"/>
    <property type="match status" value="1"/>
</dbReference>
<dbReference type="AlphaFoldDB" id="A0AAW2X448"/>
<sequence length="522" mass="58833">MDQLAICDPVWPNVEATKVYANLRDQQHVWHLHMTLRDEFEYVRSSLLHRSPLPKLDIVIKDLICEEIQLNTLRAEQVPPPTDIVLATHAPPTPTSYIQTPFGHTQNKSKSSKRLFGSYCKMYDHVISECRRLKAKQNSDQSTTFQSSYKVVATTTAIDESFENSSPKFSMKDIQALFQQLQPEHGKLTSQTLSVTEAVIVIHVENAPVESKYARFWGAKDRLEPWNRLPRPSFLVLLDGCTSCGCVFPSVLIPTLDSTMISDPVPGESTAPSSFLNPHPGMTQPSTNEMLLRSMSGSMISTSVGLGLGGQGTPFTNGVYREKLESRARLYCFLGYGIEHKGYRCWDPISKRLRISRHVTFWEYKMFSSIVPFQTDNTTTTSFLSNPIVPLFPDQISTVARLTSVRSLIAITAARQWKLFQMDIKNAFLNGIYLKRYICNLLLGLTDVKVANAPMKINAYFLATNGDPTDHHSIIGFCFFLGASLISWPNKKQSVVSRSSTESEYRALADTASELLWLRWLL</sequence>
<gene>
    <name evidence="2" type="ORF">Slati_1451100</name>
</gene>
<dbReference type="EMBL" id="JACGWN010000005">
    <property type="protein sequence ID" value="KAL0448947.1"/>
    <property type="molecule type" value="Genomic_DNA"/>
</dbReference>
<reference evidence="2" key="1">
    <citation type="submission" date="2020-06" db="EMBL/GenBank/DDBJ databases">
        <authorList>
            <person name="Li T."/>
            <person name="Hu X."/>
            <person name="Zhang T."/>
            <person name="Song X."/>
            <person name="Zhang H."/>
            <person name="Dai N."/>
            <person name="Sheng W."/>
            <person name="Hou X."/>
            <person name="Wei L."/>
        </authorList>
    </citation>
    <scope>NUCLEOTIDE SEQUENCE</scope>
    <source>
        <strain evidence="2">KEN1</strain>
        <tissue evidence="2">Leaf</tissue>
    </source>
</reference>
<dbReference type="CDD" id="cd09272">
    <property type="entry name" value="RNase_HI_RT_Ty1"/>
    <property type="match status" value="1"/>
</dbReference>
<protein>
    <submittedName>
        <fullName evidence="2">Mitochondrial protein</fullName>
    </submittedName>
</protein>
<proteinExistence type="predicted"/>